<evidence type="ECO:0000256" key="1">
    <source>
        <dbReference type="ARBA" id="ARBA00006572"/>
    </source>
</evidence>
<proteinExistence type="inferred from homology"/>
<dbReference type="PANTHER" id="PTHR12100">
    <property type="entry name" value="SEC10"/>
    <property type="match status" value="1"/>
</dbReference>
<dbReference type="GO" id="GO:0006887">
    <property type="term" value="P:exocytosis"/>
    <property type="evidence" value="ECO:0007669"/>
    <property type="project" value="UniProtKB-KW"/>
</dbReference>
<name>A0A183MNC4_9TREM</name>
<keyword evidence="3" id="KW-0813">Transport</keyword>
<dbReference type="Proteomes" id="UP000277204">
    <property type="component" value="Unassembled WGS sequence"/>
</dbReference>
<feature type="domain" description="Exocyst complex component Sec10 N-terminal" evidence="8">
    <location>
        <begin position="64"/>
        <end position="170"/>
    </location>
</feature>
<dbReference type="InterPro" id="IPR048627">
    <property type="entry name" value="Sec10_HB"/>
</dbReference>
<evidence type="ECO:0000259" key="7">
    <source>
        <dbReference type="Pfam" id="PF07393"/>
    </source>
</evidence>
<evidence type="ECO:0000313" key="10">
    <source>
        <dbReference type="Proteomes" id="UP000277204"/>
    </source>
</evidence>
<evidence type="ECO:0000313" key="9">
    <source>
        <dbReference type="EMBL" id="VDP24132.1"/>
    </source>
</evidence>
<dbReference type="STRING" id="48269.A0A183MNC4"/>
<accession>A0A183MNC4</accession>
<dbReference type="InterPro" id="IPR009976">
    <property type="entry name" value="Sec10-like"/>
</dbReference>
<evidence type="ECO:0000256" key="6">
    <source>
        <dbReference type="ARBA" id="ARBA00031471"/>
    </source>
</evidence>
<protein>
    <recommendedName>
        <fullName evidence="2">Exocyst complex component 5</fullName>
    </recommendedName>
    <alternativeName>
        <fullName evidence="6">Exocyst complex component Sec10</fullName>
    </alternativeName>
</protein>
<dbReference type="PANTHER" id="PTHR12100:SF0">
    <property type="entry name" value="EXOCYST COMPLEX COMPONENT 5"/>
    <property type="match status" value="1"/>
</dbReference>
<dbReference type="Pfam" id="PF07393">
    <property type="entry name" value="Sec10_HB"/>
    <property type="match status" value="1"/>
</dbReference>
<evidence type="ECO:0000256" key="5">
    <source>
        <dbReference type="ARBA" id="ARBA00023054"/>
    </source>
</evidence>
<dbReference type="InterPro" id="IPR048625">
    <property type="entry name" value="Sec10_N"/>
</dbReference>
<evidence type="ECO:0000256" key="4">
    <source>
        <dbReference type="ARBA" id="ARBA00022483"/>
    </source>
</evidence>
<dbReference type="GO" id="GO:0006893">
    <property type="term" value="P:Golgi to plasma membrane transport"/>
    <property type="evidence" value="ECO:0007669"/>
    <property type="project" value="TreeGrafter"/>
</dbReference>
<keyword evidence="5" id="KW-0175">Coiled coil</keyword>
<keyword evidence="4" id="KW-0268">Exocytosis</keyword>
<reference evidence="9 10" key="1">
    <citation type="submission" date="2018-11" db="EMBL/GenBank/DDBJ databases">
        <authorList>
            <consortium name="Pathogen Informatics"/>
        </authorList>
    </citation>
    <scope>NUCLEOTIDE SEQUENCE [LARGE SCALE GENOMIC DNA]</scope>
    <source>
        <strain evidence="9 10">Zambia</strain>
    </source>
</reference>
<dbReference type="EMBL" id="UZAI01017402">
    <property type="protein sequence ID" value="VDP24132.1"/>
    <property type="molecule type" value="Genomic_DNA"/>
</dbReference>
<sequence length="549" mass="63840">MALIQSQGHFDVSSHKSRFVISEYRMFILAHTLPFQKSNYGVALLDRLTKSVLGIPTPETELKPQKLKEHFEGALYELFLLKSRLQEKCSQMEVKCREDERSFHYAIERLKKDLTDLSQQFCKLDTEVHMVSGKLVHLGDQLERKNLPRKRIEEARDLILEFYKFWGFGGGSVTNVVSAQSDEAQLLEAATRFKNLSSLCLELPDDERFLNAKQRVTALLERFRANFLTGNIETMKSIADVLLLSKNYSQCAEILVEETVKTIDPKKIHFKDITRCLVSSEKLIMTLFLRPDSVLMQLMHSLFTTKLKVRQINGSYTLPNIIVDSTLLETRFMFELHCHVYLSNHMKEELNAQAFLTNLYNEYRNVEKLVVELANELTLITDPMQLSKLFRELFAPYLVDYMKRESDWLTERLTGHLEHYYQSQRHQKRALNVSGLAEFRRDLQAKFHITGGDRSQNDYDVSLLSEEVAVNIIEDIRRAAKRCLLLSQPTAIPDNGKFIFNCLYHYLIVEHVDYGVTLGLHGKFIASKLNVFFFIRKLKFLYYLVCICL</sequence>
<feature type="domain" description="Exocyst complex component Sec10-like alpha-helical bundle" evidence="7">
    <location>
        <begin position="217"/>
        <end position="516"/>
    </location>
</feature>
<organism evidence="9 10">
    <name type="scientific">Schistosoma margrebowiei</name>
    <dbReference type="NCBI Taxonomy" id="48269"/>
    <lineage>
        <taxon>Eukaryota</taxon>
        <taxon>Metazoa</taxon>
        <taxon>Spiralia</taxon>
        <taxon>Lophotrochozoa</taxon>
        <taxon>Platyhelminthes</taxon>
        <taxon>Trematoda</taxon>
        <taxon>Digenea</taxon>
        <taxon>Strigeidida</taxon>
        <taxon>Schistosomatoidea</taxon>
        <taxon>Schistosomatidae</taxon>
        <taxon>Schistosoma</taxon>
    </lineage>
</organism>
<gene>
    <name evidence="9" type="ORF">SMRZ_LOCUS17549</name>
</gene>
<evidence type="ECO:0000259" key="8">
    <source>
        <dbReference type="Pfam" id="PF20667"/>
    </source>
</evidence>
<evidence type="ECO:0000256" key="2">
    <source>
        <dbReference type="ARBA" id="ARBA00017524"/>
    </source>
</evidence>
<comment type="similarity">
    <text evidence="1">Belongs to the SEC10 family.</text>
</comment>
<dbReference type="Pfam" id="PF20667">
    <property type="entry name" value="Sec10_N"/>
    <property type="match status" value="1"/>
</dbReference>
<keyword evidence="10" id="KW-1185">Reference proteome</keyword>
<evidence type="ECO:0000256" key="3">
    <source>
        <dbReference type="ARBA" id="ARBA00022448"/>
    </source>
</evidence>
<dbReference type="AlphaFoldDB" id="A0A183MNC4"/>
<dbReference type="GO" id="GO:0000145">
    <property type="term" value="C:exocyst"/>
    <property type="evidence" value="ECO:0007669"/>
    <property type="project" value="TreeGrafter"/>
</dbReference>